<keyword evidence="12 14" id="KW-0472">Membrane</keyword>
<keyword evidence="5" id="KW-0444">Lipid biosynthesis</keyword>
<evidence type="ECO:0000256" key="6">
    <source>
        <dbReference type="ARBA" id="ARBA00022679"/>
    </source>
</evidence>
<keyword evidence="7 14" id="KW-0812">Transmembrane</keyword>
<dbReference type="InterPro" id="IPR007130">
    <property type="entry name" value="DAGAT"/>
</dbReference>
<dbReference type="EMBL" id="MN740438">
    <property type="protein sequence ID" value="QHU26311.1"/>
    <property type="molecule type" value="Genomic_DNA"/>
</dbReference>
<evidence type="ECO:0000256" key="11">
    <source>
        <dbReference type="ARBA" id="ARBA00023098"/>
    </source>
</evidence>
<comment type="pathway">
    <text evidence="3">Lipid metabolism.</text>
</comment>
<evidence type="ECO:0000256" key="10">
    <source>
        <dbReference type="ARBA" id="ARBA00022989"/>
    </source>
</evidence>
<reference evidence="15" key="1">
    <citation type="journal article" date="2020" name="Nature">
        <title>Giant virus diversity and host interactions through global metagenomics.</title>
        <authorList>
            <person name="Schulz F."/>
            <person name="Roux S."/>
            <person name="Paez-Espino D."/>
            <person name="Jungbluth S."/>
            <person name="Walsh D.A."/>
            <person name="Denef V.J."/>
            <person name="McMahon K.D."/>
            <person name="Konstantinidis K.T."/>
            <person name="Eloe-Fadrosh E.A."/>
            <person name="Kyrpides N.C."/>
            <person name="Woyke T."/>
        </authorList>
    </citation>
    <scope>NUCLEOTIDE SEQUENCE</scope>
    <source>
        <strain evidence="15">GVMAG-M-3300027759-16</strain>
    </source>
</reference>
<dbReference type="GO" id="GO:0006071">
    <property type="term" value="P:glycerol metabolic process"/>
    <property type="evidence" value="ECO:0007669"/>
    <property type="project" value="UniProtKB-KW"/>
</dbReference>
<dbReference type="GO" id="GO:0004144">
    <property type="term" value="F:diacylglycerol O-acyltransferase activity"/>
    <property type="evidence" value="ECO:0007669"/>
    <property type="project" value="UniProtKB-EC"/>
</dbReference>
<dbReference type="GO" id="GO:0005789">
    <property type="term" value="C:endoplasmic reticulum membrane"/>
    <property type="evidence" value="ECO:0007669"/>
    <property type="project" value="UniProtKB-SubCell"/>
</dbReference>
<evidence type="ECO:0000256" key="8">
    <source>
        <dbReference type="ARBA" id="ARBA00022798"/>
    </source>
</evidence>
<evidence type="ECO:0000256" key="1">
    <source>
        <dbReference type="ARBA" id="ARBA00004477"/>
    </source>
</evidence>
<evidence type="ECO:0000256" key="7">
    <source>
        <dbReference type="ARBA" id="ARBA00022692"/>
    </source>
</evidence>
<comment type="subcellular location">
    <subcellularLocation>
        <location evidence="1">Endoplasmic reticulum membrane</location>
        <topology evidence="1">Multi-pass membrane protein</topology>
    </subcellularLocation>
</comment>
<accession>A0A6C0L9C6</accession>
<keyword evidence="11" id="KW-0443">Lipid metabolism</keyword>
<evidence type="ECO:0000256" key="3">
    <source>
        <dbReference type="ARBA" id="ARBA00005189"/>
    </source>
</evidence>
<dbReference type="AlphaFoldDB" id="A0A6C0L9C6"/>
<protein>
    <recommendedName>
        <fullName evidence="4">diacylglycerol O-acyltransferase</fullName>
        <ecNumber evidence="4">2.3.1.20</ecNumber>
    </recommendedName>
</protein>
<dbReference type="GO" id="GO:0019432">
    <property type="term" value="P:triglyceride biosynthetic process"/>
    <property type="evidence" value="ECO:0007669"/>
    <property type="project" value="TreeGrafter"/>
</dbReference>
<proteinExistence type="predicted"/>
<evidence type="ECO:0000256" key="12">
    <source>
        <dbReference type="ARBA" id="ARBA00023136"/>
    </source>
</evidence>
<evidence type="ECO:0000313" key="15">
    <source>
        <dbReference type="EMBL" id="QHU26311.1"/>
    </source>
</evidence>
<evidence type="ECO:0000256" key="2">
    <source>
        <dbReference type="ARBA" id="ARBA00004771"/>
    </source>
</evidence>
<keyword evidence="9" id="KW-0256">Endoplasmic reticulum</keyword>
<keyword evidence="13" id="KW-0012">Acyltransferase</keyword>
<dbReference type="PANTHER" id="PTHR12317:SF0">
    <property type="entry name" value="ACYLTRANSFERASE"/>
    <property type="match status" value="1"/>
</dbReference>
<evidence type="ECO:0000256" key="5">
    <source>
        <dbReference type="ARBA" id="ARBA00022516"/>
    </source>
</evidence>
<feature type="transmembrane region" description="Helical" evidence="14">
    <location>
        <begin position="12"/>
        <end position="32"/>
    </location>
</feature>
<keyword evidence="6" id="KW-0808">Transferase</keyword>
<evidence type="ECO:0000256" key="13">
    <source>
        <dbReference type="ARBA" id="ARBA00023315"/>
    </source>
</evidence>
<sequence>MDLDIYRAMLPVSFPVLMTLVYMSLFLIHPFLIPGVLLLVWLEIITVAPLIFLINTVVPKLFPDDCAAIMKHLRESFPVVDRRKDKPVQSIYMFHPHGYMAASIVLHTATNFTDWPIHPIKCAVIRGMTHYFGMKEVLEDRFVDSNYDDMKKVLTMTHSSLAVSPGGLDEMVQIRKKEIRVKLLSRKGIFRLAIETGKPLVPVITYGETELCNPLEGSYLEGVHSFLRKYRIPLIVPSYEMCTKWLLLRKKPLDTKCVSFIGLPVMPVLPAVPLVPSVPSEEAIYELRARYIEALKKLYKETKPTDYAEDLIIE</sequence>
<name>A0A6C0L9C6_9ZZZZ</name>
<keyword evidence="8" id="KW-0319">Glycerol metabolism</keyword>
<dbReference type="PANTHER" id="PTHR12317">
    <property type="entry name" value="DIACYLGLYCEROL O-ACYLTRANSFERASE"/>
    <property type="match status" value="1"/>
</dbReference>
<feature type="transmembrane region" description="Helical" evidence="14">
    <location>
        <begin position="38"/>
        <end position="62"/>
    </location>
</feature>
<evidence type="ECO:0000256" key="4">
    <source>
        <dbReference type="ARBA" id="ARBA00013244"/>
    </source>
</evidence>
<dbReference type="Pfam" id="PF03982">
    <property type="entry name" value="DAGAT"/>
    <property type="match status" value="1"/>
</dbReference>
<comment type="pathway">
    <text evidence="2">Glycerolipid metabolism; triacylglycerol biosynthesis.</text>
</comment>
<keyword evidence="10 14" id="KW-1133">Transmembrane helix</keyword>
<evidence type="ECO:0000256" key="14">
    <source>
        <dbReference type="SAM" id="Phobius"/>
    </source>
</evidence>
<organism evidence="15">
    <name type="scientific">viral metagenome</name>
    <dbReference type="NCBI Taxonomy" id="1070528"/>
    <lineage>
        <taxon>unclassified sequences</taxon>
        <taxon>metagenomes</taxon>
        <taxon>organismal metagenomes</taxon>
    </lineage>
</organism>
<evidence type="ECO:0000256" key="9">
    <source>
        <dbReference type="ARBA" id="ARBA00022824"/>
    </source>
</evidence>
<dbReference type="EC" id="2.3.1.20" evidence="4"/>